<sequence length="108" mass="11732">MRGLWAALGLMTFASLARASYLTGSGFPFEGCKLAATVNRWSVAMVSYNEDPVRGSRACFRFSIKSLDSCTPAGLRCCGENHLNKFKMYIALAGRPGWTPWLGGESGE</sequence>
<dbReference type="Pfam" id="PF12499">
    <property type="entry name" value="DUF3707"/>
    <property type="match status" value="1"/>
</dbReference>
<gene>
    <name evidence="3" type="ORF">TSOC_006039</name>
</gene>
<dbReference type="OrthoDB" id="544676at2759"/>
<comment type="caution">
    <text evidence="3">The sequence shown here is derived from an EMBL/GenBank/DDBJ whole genome shotgun (WGS) entry which is preliminary data.</text>
</comment>
<feature type="chain" id="PRO_5014365142" description="Pherophorin domain-containing protein" evidence="1">
    <location>
        <begin position="20"/>
        <end position="108"/>
    </location>
</feature>
<evidence type="ECO:0000259" key="2">
    <source>
        <dbReference type="Pfam" id="PF12499"/>
    </source>
</evidence>
<evidence type="ECO:0000313" key="4">
    <source>
        <dbReference type="Proteomes" id="UP000236333"/>
    </source>
</evidence>
<reference evidence="3 4" key="1">
    <citation type="journal article" date="2017" name="Mol. Biol. Evol.">
        <title>The 4-celled Tetrabaena socialis nuclear genome reveals the essential components for genetic control of cell number at the origin of multicellularity in the volvocine lineage.</title>
        <authorList>
            <person name="Featherston J."/>
            <person name="Arakaki Y."/>
            <person name="Hanschen E.R."/>
            <person name="Ferris P.J."/>
            <person name="Michod R.E."/>
            <person name="Olson B.J.S.C."/>
            <person name="Nozaki H."/>
            <person name="Durand P.M."/>
        </authorList>
    </citation>
    <scope>NUCLEOTIDE SEQUENCE [LARGE SCALE GENOMIC DNA]</scope>
    <source>
        <strain evidence="3 4">NIES-571</strain>
    </source>
</reference>
<proteinExistence type="predicted"/>
<keyword evidence="1" id="KW-0732">Signal</keyword>
<protein>
    <recommendedName>
        <fullName evidence="2">Pherophorin domain-containing protein</fullName>
    </recommendedName>
</protein>
<dbReference type="Proteomes" id="UP000236333">
    <property type="component" value="Unassembled WGS sequence"/>
</dbReference>
<dbReference type="InterPro" id="IPR024616">
    <property type="entry name" value="Pherophorin"/>
</dbReference>
<dbReference type="AlphaFoldDB" id="A0A2J8A4R3"/>
<name>A0A2J8A4R3_9CHLO</name>
<evidence type="ECO:0000313" key="3">
    <source>
        <dbReference type="EMBL" id="PNH07496.1"/>
    </source>
</evidence>
<dbReference type="EMBL" id="PGGS01000177">
    <property type="protein sequence ID" value="PNH07496.1"/>
    <property type="molecule type" value="Genomic_DNA"/>
</dbReference>
<accession>A0A2J8A4R3</accession>
<organism evidence="3 4">
    <name type="scientific">Tetrabaena socialis</name>
    <dbReference type="NCBI Taxonomy" id="47790"/>
    <lineage>
        <taxon>Eukaryota</taxon>
        <taxon>Viridiplantae</taxon>
        <taxon>Chlorophyta</taxon>
        <taxon>core chlorophytes</taxon>
        <taxon>Chlorophyceae</taxon>
        <taxon>CS clade</taxon>
        <taxon>Chlamydomonadales</taxon>
        <taxon>Tetrabaenaceae</taxon>
        <taxon>Tetrabaena</taxon>
    </lineage>
</organism>
<feature type="signal peptide" evidence="1">
    <location>
        <begin position="1"/>
        <end position="19"/>
    </location>
</feature>
<feature type="domain" description="Pherophorin" evidence="2">
    <location>
        <begin position="27"/>
        <end position="91"/>
    </location>
</feature>
<evidence type="ECO:0000256" key="1">
    <source>
        <dbReference type="SAM" id="SignalP"/>
    </source>
</evidence>
<keyword evidence="4" id="KW-1185">Reference proteome</keyword>